<protein>
    <recommendedName>
        <fullName evidence="2">histidine kinase</fullName>
        <ecNumber evidence="2">2.7.13.3</ecNumber>
    </recommendedName>
</protein>
<dbReference type="InterPro" id="IPR003594">
    <property type="entry name" value="HATPase_dom"/>
</dbReference>
<dbReference type="PRINTS" id="PR00344">
    <property type="entry name" value="BCTRLSENSOR"/>
</dbReference>
<keyword evidence="3 4" id="KW-0597">Phosphoprotein</keyword>
<dbReference type="PANTHER" id="PTHR43547">
    <property type="entry name" value="TWO-COMPONENT HISTIDINE KINASE"/>
    <property type="match status" value="1"/>
</dbReference>
<dbReference type="EC" id="2.7.13.3" evidence="2"/>
<evidence type="ECO:0000256" key="2">
    <source>
        <dbReference type="ARBA" id="ARBA00012438"/>
    </source>
</evidence>
<comment type="catalytic activity">
    <reaction evidence="1">
        <text>ATP + protein L-histidine = ADP + protein N-phospho-L-histidine.</text>
        <dbReference type="EC" id="2.7.13.3"/>
    </reaction>
</comment>
<dbReference type="GO" id="GO:0000155">
    <property type="term" value="F:phosphorelay sensor kinase activity"/>
    <property type="evidence" value="ECO:0007669"/>
    <property type="project" value="InterPro"/>
</dbReference>
<accession>A0A1H9AFK4</accession>
<dbReference type="SUPFAM" id="SSF55874">
    <property type="entry name" value="ATPase domain of HSP90 chaperone/DNA topoisomerase II/histidine kinase"/>
    <property type="match status" value="1"/>
</dbReference>
<dbReference type="SUPFAM" id="SSF52172">
    <property type="entry name" value="CheY-like"/>
    <property type="match status" value="1"/>
</dbReference>
<evidence type="ECO:0000313" key="7">
    <source>
        <dbReference type="EMBL" id="SEP74718.1"/>
    </source>
</evidence>
<dbReference type="Pfam" id="PF00512">
    <property type="entry name" value="HisKA"/>
    <property type="match status" value="1"/>
</dbReference>
<dbReference type="InterPro" id="IPR011006">
    <property type="entry name" value="CheY-like_superfamily"/>
</dbReference>
<dbReference type="SUPFAM" id="SSF47384">
    <property type="entry name" value="Homodimeric domain of signal transducing histidine kinase"/>
    <property type="match status" value="1"/>
</dbReference>
<keyword evidence="8" id="KW-1185">Reference proteome</keyword>
<dbReference type="Proteomes" id="UP000199233">
    <property type="component" value="Unassembled WGS sequence"/>
</dbReference>
<evidence type="ECO:0000256" key="3">
    <source>
        <dbReference type="ARBA" id="ARBA00022553"/>
    </source>
</evidence>
<evidence type="ECO:0000256" key="1">
    <source>
        <dbReference type="ARBA" id="ARBA00000085"/>
    </source>
</evidence>
<feature type="modified residue" description="4-aspartylphosphate" evidence="4">
    <location>
        <position position="59"/>
    </location>
</feature>
<dbReference type="CDD" id="cd00082">
    <property type="entry name" value="HisKA"/>
    <property type="match status" value="1"/>
</dbReference>
<dbReference type="SMART" id="SM00388">
    <property type="entry name" value="HisKA"/>
    <property type="match status" value="1"/>
</dbReference>
<dbReference type="InterPro" id="IPR001789">
    <property type="entry name" value="Sig_transdc_resp-reg_receiver"/>
</dbReference>
<feature type="domain" description="Response regulatory" evidence="6">
    <location>
        <begin position="10"/>
        <end position="126"/>
    </location>
</feature>
<dbReference type="InterPro" id="IPR005467">
    <property type="entry name" value="His_kinase_dom"/>
</dbReference>
<feature type="domain" description="Histidine kinase" evidence="5">
    <location>
        <begin position="148"/>
        <end position="365"/>
    </location>
</feature>
<dbReference type="PANTHER" id="PTHR43547:SF2">
    <property type="entry name" value="HYBRID SIGNAL TRANSDUCTION HISTIDINE KINASE C"/>
    <property type="match status" value="1"/>
</dbReference>
<proteinExistence type="predicted"/>
<evidence type="ECO:0000259" key="5">
    <source>
        <dbReference type="PROSITE" id="PS50109"/>
    </source>
</evidence>
<dbReference type="Gene3D" id="3.30.565.10">
    <property type="entry name" value="Histidine kinase-like ATPase, C-terminal domain"/>
    <property type="match status" value="1"/>
</dbReference>
<dbReference type="InterPro" id="IPR036890">
    <property type="entry name" value="HATPase_C_sf"/>
</dbReference>
<dbReference type="Gene3D" id="1.10.287.130">
    <property type="match status" value="1"/>
</dbReference>
<dbReference type="EMBL" id="FOFS01000001">
    <property type="protein sequence ID" value="SEP74718.1"/>
    <property type="molecule type" value="Genomic_DNA"/>
</dbReference>
<dbReference type="Pfam" id="PF00072">
    <property type="entry name" value="Response_reg"/>
    <property type="match status" value="1"/>
</dbReference>
<keyword evidence="7" id="KW-0808">Transferase</keyword>
<dbReference type="AlphaFoldDB" id="A0A1H9AFK4"/>
<dbReference type="InterPro" id="IPR003661">
    <property type="entry name" value="HisK_dim/P_dom"/>
</dbReference>
<sequence length="368" mass="40337">MITSSSKMPLVLIVDDENFNLQLIGEVLDRSGYQVMPARSGRQAVARAQLRRPDVVLLDLSMPEMDGMETCRRLRALPGLSDLPVLFVTAVNDRASLISAFAAGAVDYITKPFMVEELLARIKTHVELKLARDRLRGMVRDREDVIDIVAHDLKNPLTCVLFAAHSLARAALDSREADNVSEILGCTEEALQYIQRFLARGAAQERLRQFGYEMFSLRGMAIEAARLMRAAAEAAGVTIRVHGEATAWGDPRVARNVILNLLSNALRHSPSGEEVTIVTGASSRSGFSQCAVMDRGPGVAPEFESKLFQRGVEKSVDPQQSTSRYTSGIGLAIARHDVTQMGGHLRYEPRADGGSIFQFDLPQHAPLA</sequence>
<dbReference type="Gene3D" id="3.40.50.2300">
    <property type="match status" value="1"/>
</dbReference>
<dbReference type="STRING" id="489703.SAMN04488038_101365"/>
<dbReference type="SMART" id="SM00448">
    <property type="entry name" value="REC"/>
    <property type="match status" value="1"/>
</dbReference>
<evidence type="ECO:0000256" key="4">
    <source>
        <dbReference type="PROSITE-ProRule" id="PRU00169"/>
    </source>
</evidence>
<evidence type="ECO:0000313" key="8">
    <source>
        <dbReference type="Proteomes" id="UP000199233"/>
    </source>
</evidence>
<reference evidence="7 8" key="1">
    <citation type="submission" date="2016-10" db="EMBL/GenBank/DDBJ databases">
        <authorList>
            <person name="de Groot N.N."/>
        </authorList>
    </citation>
    <scope>NUCLEOTIDE SEQUENCE [LARGE SCALE GENOMIC DNA]</scope>
    <source>
        <strain evidence="7 8">DSM 25927</strain>
    </source>
</reference>
<dbReference type="InterPro" id="IPR004358">
    <property type="entry name" value="Sig_transdc_His_kin-like_C"/>
</dbReference>
<dbReference type="InterPro" id="IPR036097">
    <property type="entry name" value="HisK_dim/P_sf"/>
</dbReference>
<dbReference type="PROSITE" id="PS50110">
    <property type="entry name" value="RESPONSE_REGULATORY"/>
    <property type="match status" value="1"/>
</dbReference>
<dbReference type="PROSITE" id="PS50109">
    <property type="entry name" value="HIS_KIN"/>
    <property type="match status" value="1"/>
</dbReference>
<gene>
    <name evidence="7" type="ORF">SAMN04488038_101365</name>
</gene>
<dbReference type="SMART" id="SM00387">
    <property type="entry name" value="HATPase_c"/>
    <property type="match status" value="1"/>
</dbReference>
<dbReference type="Pfam" id="PF02518">
    <property type="entry name" value="HATPase_c"/>
    <property type="match status" value="1"/>
</dbReference>
<keyword evidence="7" id="KW-0418">Kinase</keyword>
<evidence type="ECO:0000259" key="6">
    <source>
        <dbReference type="PROSITE" id="PS50110"/>
    </source>
</evidence>
<name>A0A1H9AFK4_9GAMM</name>
<organism evidence="7 8">
    <name type="scientific">Solimonas aquatica</name>
    <dbReference type="NCBI Taxonomy" id="489703"/>
    <lineage>
        <taxon>Bacteria</taxon>
        <taxon>Pseudomonadati</taxon>
        <taxon>Pseudomonadota</taxon>
        <taxon>Gammaproteobacteria</taxon>
        <taxon>Nevskiales</taxon>
        <taxon>Nevskiaceae</taxon>
        <taxon>Solimonas</taxon>
    </lineage>
</organism>